<feature type="transmembrane region" description="Helical" evidence="2">
    <location>
        <begin position="59"/>
        <end position="87"/>
    </location>
</feature>
<accession>A0A8H3X836</accession>
<keyword evidence="2" id="KW-0812">Transmembrane</keyword>
<name>A0A8H3X836_GIGMA</name>
<proteinExistence type="predicted"/>
<keyword evidence="2" id="KW-0472">Membrane</keyword>
<keyword evidence="2" id="KW-1133">Transmembrane helix</keyword>
<evidence type="ECO:0000313" key="3">
    <source>
        <dbReference type="EMBL" id="KAF0431047.1"/>
    </source>
</evidence>
<reference evidence="3 4" key="1">
    <citation type="journal article" date="2019" name="Environ. Microbiol.">
        <title>At the nexus of three kingdoms: the genome of the mycorrhizal fungus Gigaspora margarita provides insights into plant, endobacterial and fungal interactions.</title>
        <authorList>
            <person name="Venice F."/>
            <person name="Ghignone S."/>
            <person name="Salvioli di Fossalunga A."/>
            <person name="Amselem J."/>
            <person name="Novero M."/>
            <person name="Xianan X."/>
            <person name="Sedzielewska Toro K."/>
            <person name="Morin E."/>
            <person name="Lipzen A."/>
            <person name="Grigoriev I.V."/>
            <person name="Henrissat B."/>
            <person name="Martin F.M."/>
            <person name="Bonfante P."/>
        </authorList>
    </citation>
    <scope>NUCLEOTIDE SEQUENCE [LARGE SCALE GENOMIC DNA]</scope>
    <source>
        <strain evidence="3 4">BEG34</strain>
    </source>
</reference>
<keyword evidence="4" id="KW-1185">Reference proteome</keyword>
<dbReference type="Proteomes" id="UP000439903">
    <property type="component" value="Unassembled WGS sequence"/>
</dbReference>
<feature type="region of interest" description="Disordered" evidence="1">
    <location>
        <begin position="174"/>
        <end position="202"/>
    </location>
</feature>
<feature type="compositionally biased region" description="Polar residues" evidence="1">
    <location>
        <begin position="192"/>
        <end position="202"/>
    </location>
</feature>
<feature type="region of interest" description="Disordered" evidence="1">
    <location>
        <begin position="105"/>
        <end position="129"/>
    </location>
</feature>
<dbReference type="OrthoDB" id="2438256at2759"/>
<organism evidence="3 4">
    <name type="scientific">Gigaspora margarita</name>
    <dbReference type="NCBI Taxonomy" id="4874"/>
    <lineage>
        <taxon>Eukaryota</taxon>
        <taxon>Fungi</taxon>
        <taxon>Fungi incertae sedis</taxon>
        <taxon>Mucoromycota</taxon>
        <taxon>Glomeromycotina</taxon>
        <taxon>Glomeromycetes</taxon>
        <taxon>Diversisporales</taxon>
        <taxon>Gigasporaceae</taxon>
        <taxon>Gigaspora</taxon>
    </lineage>
</organism>
<feature type="region of interest" description="Disordered" evidence="1">
    <location>
        <begin position="222"/>
        <end position="245"/>
    </location>
</feature>
<dbReference type="EMBL" id="WTPW01001513">
    <property type="protein sequence ID" value="KAF0431047.1"/>
    <property type="molecule type" value="Genomic_DNA"/>
</dbReference>
<evidence type="ECO:0000256" key="2">
    <source>
        <dbReference type="SAM" id="Phobius"/>
    </source>
</evidence>
<feature type="compositionally biased region" description="Polar residues" evidence="1">
    <location>
        <begin position="174"/>
        <end position="185"/>
    </location>
</feature>
<evidence type="ECO:0000313" key="4">
    <source>
        <dbReference type="Proteomes" id="UP000439903"/>
    </source>
</evidence>
<evidence type="ECO:0000256" key="1">
    <source>
        <dbReference type="SAM" id="MobiDB-lite"/>
    </source>
</evidence>
<comment type="caution">
    <text evidence="3">The sequence shown here is derived from an EMBL/GenBank/DDBJ whole genome shotgun (WGS) entry which is preliminary data.</text>
</comment>
<gene>
    <name evidence="3" type="ORF">F8M41_005453</name>
</gene>
<sequence length="282" mass="32223">MSVYDKIKERAKEYNFTAEEIEILNRAKSKFSMHMRIGSLAGLVIGGAIAKVQKIRTFGAIWLCFGTTLFGSQAGMVTGSIASIKLIRSSPNSQRIMEFISEMQQHVPPTRTPPPPNKLPNSDDYRFENGDQTTLADEFEKENKPQYSFHQGTHEQSGNSMTVTDEMVTDVNTNESDYSYGQSQKPFHKSSWPPQDNNSWNRIRTQNTTSTTWDKIRANAKIGQQKQSDDLYGSQQKPIGKDDERDKFVTDLPRTREEFDELRRGGKIRTNQFGDTEIRYDE</sequence>
<dbReference type="AlphaFoldDB" id="A0A8H3X836"/>
<protein>
    <submittedName>
        <fullName evidence="3">Mannosyl-oligosaccharide 1,2-alpha-mannosidase mns2-like isoform x1</fullName>
    </submittedName>
</protein>